<comment type="caution">
    <text evidence="1">The sequence shown here is derived from an EMBL/GenBank/DDBJ whole genome shotgun (WGS) entry which is preliminary data.</text>
</comment>
<dbReference type="Proteomes" id="UP000230837">
    <property type="component" value="Unassembled WGS sequence"/>
</dbReference>
<dbReference type="InterPro" id="IPR036567">
    <property type="entry name" value="RHF-like"/>
</dbReference>
<dbReference type="Pfam" id="PF02482">
    <property type="entry name" value="Ribosomal_S30AE"/>
    <property type="match status" value="1"/>
</dbReference>
<dbReference type="AlphaFoldDB" id="A0A2M7INR9"/>
<dbReference type="NCBIfam" id="TIGR00741">
    <property type="entry name" value="yfiA"/>
    <property type="match status" value="1"/>
</dbReference>
<sequence length="121" mass="14286">MTFPTIAYKHTNTNVDYKLQDLLTQKFLSLEKYIGNETDVRLEVEFEKVAPQKNGNIYRIEANLWLKGNLYRAEATSENFEKAIDDVRSGLDKELNRAHEKRSNRFLKGARRIKEMMRFGR</sequence>
<dbReference type="SUPFAM" id="SSF69754">
    <property type="entry name" value="Ribosome binding protein Y (YfiA homologue)"/>
    <property type="match status" value="1"/>
</dbReference>
<gene>
    <name evidence="1" type="primary">raiA</name>
    <name evidence="1" type="ORF">COZ82_02250</name>
</gene>
<proteinExistence type="predicted"/>
<dbReference type="InterPro" id="IPR003489">
    <property type="entry name" value="RHF/RaiA"/>
</dbReference>
<name>A0A2M7INR9_9BACT</name>
<dbReference type="EMBL" id="PFHR01000121">
    <property type="protein sequence ID" value="PIW96947.1"/>
    <property type="molecule type" value="Genomic_DNA"/>
</dbReference>
<evidence type="ECO:0000313" key="1">
    <source>
        <dbReference type="EMBL" id="PIW96947.1"/>
    </source>
</evidence>
<accession>A0A2M7INR9</accession>
<protein>
    <submittedName>
        <fullName evidence="1">Ribosomal subunit interface protein</fullName>
    </submittedName>
</protein>
<dbReference type="Gene3D" id="3.30.160.100">
    <property type="entry name" value="Ribosome hibernation promotion factor-like"/>
    <property type="match status" value="1"/>
</dbReference>
<reference evidence="2" key="1">
    <citation type="submission" date="2017-09" db="EMBL/GenBank/DDBJ databases">
        <title>Depth-based differentiation of microbial function through sediment-hosted aquifers and enrichment of novel symbionts in the deep terrestrial subsurface.</title>
        <authorList>
            <person name="Probst A.J."/>
            <person name="Ladd B."/>
            <person name="Jarett J.K."/>
            <person name="Geller-Mcgrath D.E."/>
            <person name="Sieber C.M.K."/>
            <person name="Emerson J.B."/>
            <person name="Anantharaman K."/>
            <person name="Thomas B.C."/>
            <person name="Malmstrom R."/>
            <person name="Stieglmeier M."/>
            <person name="Klingl A."/>
            <person name="Woyke T."/>
            <person name="Ryan C.M."/>
            <person name="Banfield J.F."/>
        </authorList>
    </citation>
    <scope>NUCLEOTIDE SEQUENCE [LARGE SCALE GENOMIC DNA]</scope>
</reference>
<organism evidence="1 2">
    <name type="scientific">Candidatus Kaiserbacteria bacterium CG_4_8_14_3_um_filter_38_9</name>
    <dbReference type="NCBI Taxonomy" id="1974599"/>
    <lineage>
        <taxon>Bacteria</taxon>
        <taxon>Candidatus Kaiseribacteriota</taxon>
    </lineage>
</organism>
<evidence type="ECO:0000313" key="2">
    <source>
        <dbReference type="Proteomes" id="UP000230837"/>
    </source>
</evidence>